<sequence length="129" mass="14236">MSADPDDLPLVPTRRNEGSTAQAGRRVANYLLKNEIGRGGTAVVYSAYHESLGRDVALKLMPEKGMGNERAIERFRREMQAVGRLNHPNVVQAIDAGRANGYYYLAMELIDGVDLQSIIDHRSTGSDFT</sequence>
<evidence type="ECO:0000256" key="3">
    <source>
        <dbReference type="ARBA" id="ARBA00022777"/>
    </source>
</evidence>
<dbReference type="EMBL" id="CP036316">
    <property type="protein sequence ID" value="QDT64926.1"/>
    <property type="molecule type" value="Genomic_DNA"/>
</dbReference>
<evidence type="ECO:0000256" key="5">
    <source>
        <dbReference type="PROSITE-ProRule" id="PRU10141"/>
    </source>
</evidence>
<gene>
    <name evidence="8" type="primary">prkC_9</name>
    <name evidence="8" type="ORF">V22_21710</name>
</gene>
<keyword evidence="2 5" id="KW-0547">Nucleotide-binding</keyword>
<name>A0A517T978_9PLAN</name>
<keyword evidence="4 5" id="KW-0067">ATP-binding</keyword>
<keyword evidence="1 8" id="KW-0808">Transferase</keyword>
<dbReference type="GO" id="GO:0005524">
    <property type="term" value="F:ATP binding"/>
    <property type="evidence" value="ECO:0007669"/>
    <property type="project" value="UniProtKB-UniRule"/>
</dbReference>
<dbReference type="PROSITE" id="PS50011">
    <property type="entry name" value="PROTEIN_KINASE_DOM"/>
    <property type="match status" value="1"/>
</dbReference>
<feature type="binding site" evidence="5">
    <location>
        <position position="59"/>
    </location>
    <ligand>
        <name>ATP</name>
        <dbReference type="ChEBI" id="CHEBI:30616"/>
    </ligand>
</feature>
<dbReference type="PANTHER" id="PTHR43289">
    <property type="entry name" value="MITOGEN-ACTIVATED PROTEIN KINASE KINASE KINASE 20-RELATED"/>
    <property type="match status" value="1"/>
</dbReference>
<dbReference type="AlphaFoldDB" id="A0A517T978"/>
<feature type="domain" description="Protein kinase" evidence="7">
    <location>
        <begin position="30"/>
        <end position="129"/>
    </location>
</feature>
<feature type="region of interest" description="Disordered" evidence="6">
    <location>
        <begin position="1"/>
        <end position="22"/>
    </location>
</feature>
<dbReference type="RefSeq" id="WP_145262498.1">
    <property type="nucleotide sequence ID" value="NZ_CP036316.1"/>
</dbReference>
<dbReference type="KEGG" id="chya:V22_21710"/>
<proteinExistence type="predicted"/>
<protein>
    <submittedName>
        <fullName evidence="8">Serine/threonine-protein kinase PrkC</fullName>
        <ecNumber evidence="8">2.7.11.1</ecNumber>
    </submittedName>
</protein>
<dbReference type="PANTHER" id="PTHR43289:SF6">
    <property type="entry name" value="SERINE_THREONINE-PROTEIN KINASE NEKL-3"/>
    <property type="match status" value="1"/>
</dbReference>
<evidence type="ECO:0000256" key="2">
    <source>
        <dbReference type="ARBA" id="ARBA00022741"/>
    </source>
</evidence>
<dbReference type="GO" id="GO:0004674">
    <property type="term" value="F:protein serine/threonine kinase activity"/>
    <property type="evidence" value="ECO:0007669"/>
    <property type="project" value="UniProtKB-EC"/>
</dbReference>
<dbReference type="Gene3D" id="3.30.200.20">
    <property type="entry name" value="Phosphorylase Kinase, domain 1"/>
    <property type="match status" value="1"/>
</dbReference>
<reference evidence="8 9" key="1">
    <citation type="submission" date="2019-02" db="EMBL/GenBank/DDBJ databases">
        <title>Deep-cultivation of Planctomycetes and their phenomic and genomic characterization uncovers novel biology.</title>
        <authorList>
            <person name="Wiegand S."/>
            <person name="Jogler M."/>
            <person name="Boedeker C."/>
            <person name="Pinto D."/>
            <person name="Vollmers J."/>
            <person name="Rivas-Marin E."/>
            <person name="Kohn T."/>
            <person name="Peeters S.H."/>
            <person name="Heuer A."/>
            <person name="Rast P."/>
            <person name="Oberbeckmann S."/>
            <person name="Bunk B."/>
            <person name="Jeske O."/>
            <person name="Meyerdierks A."/>
            <person name="Storesund J.E."/>
            <person name="Kallscheuer N."/>
            <person name="Luecker S."/>
            <person name="Lage O.M."/>
            <person name="Pohl T."/>
            <person name="Merkel B.J."/>
            <person name="Hornburger P."/>
            <person name="Mueller R.-W."/>
            <person name="Bruemmer F."/>
            <person name="Labrenz M."/>
            <person name="Spormann A.M."/>
            <person name="Op den Camp H."/>
            <person name="Overmann J."/>
            <person name="Amann R."/>
            <person name="Jetten M.S.M."/>
            <person name="Mascher T."/>
            <person name="Medema M.H."/>
            <person name="Devos D.P."/>
            <person name="Kaster A.-K."/>
            <person name="Ovreas L."/>
            <person name="Rohde M."/>
            <person name="Galperin M.Y."/>
            <person name="Jogler C."/>
        </authorList>
    </citation>
    <scope>NUCLEOTIDE SEQUENCE [LARGE SCALE GENOMIC DNA]</scope>
    <source>
        <strain evidence="8 9">V22</strain>
    </source>
</reference>
<evidence type="ECO:0000256" key="6">
    <source>
        <dbReference type="SAM" id="MobiDB-lite"/>
    </source>
</evidence>
<organism evidence="8 9">
    <name type="scientific">Calycomorphotria hydatis</name>
    <dbReference type="NCBI Taxonomy" id="2528027"/>
    <lineage>
        <taxon>Bacteria</taxon>
        <taxon>Pseudomonadati</taxon>
        <taxon>Planctomycetota</taxon>
        <taxon>Planctomycetia</taxon>
        <taxon>Planctomycetales</taxon>
        <taxon>Planctomycetaceae</taxon>
        <taxon>Calycomorphotria</taxon>
    </lineage>
</organism>
<keyword evidence="9" id="KW-1185">Reference proteome</keyword>
<dbReference type="Pfam" id="PF00069">
    <property type="entry name" value="Pkinase"/>
    <property type="match status" value="1"/>
</dbReference>
<dbReference type="OrthoDB" id="292131at2"/>
<dbReference type="InterPro" id="IPR000719">
    <property type="entry name" value="Prot_kinase_dom"/>
</dbReference>
<dbReference type="Proteomes" id="UP000319976">
    <property type="component" value="Chromosome"/>
</dbReference>
<dbReference type="SUPFAM" id="SSF56112">
    <property type="entry name" value="Protein kinase-like (PK-like)"/>
    <property type="match status" value="1"/>
</dbReference>
<dbReference type="PROSITE" id="PS00107">
    <property type="entry name" value="PROTEIN_KINASE_ATP"/>
    <property type="match status" value="1"/>
</dbReference>
<dbReference type="InterPro" id="IPR017441">
    <property type="entry name" value="Protein_kinase_ATP_BS"/>
</dbReference>
<evidence type="ECO:0000313" key="9">
    <source>
        <dbReference type="Proteomes" id="UP000319976"/>
    </source>
</evidence>
<dbReference type="EC" id="2.7.11.1" evidence="8"/>
<evidence type="ECO:0000259" key="7">
    <source>
        <dbReference type="PROSITE" id="PS50011"/>
    </source>
</evidence>
<evidence type="ECO:0000256" key="1">
    <source>
        <dbReference type="ARBA" id="ARBA00022679"/>
    </source>
</evidence>
<evidence type="ECO:0000313" key="8">
    <source>
        <dbReference type="EMBL" id="QDT64926.1"/>
    </source>
</evidence>
<keyword evidence="3 8" id="KW-0418">Kinase</keyword>
<accession>A0A517T978</accession>
<evidence type="ECO:0000256" key="4">
    <source>
        <dbReference type="ARBA" id="ARBA00022840"/>
    </source>
</evidence>
<dbReference type="InterPro" id="IPR011009">
    <property type="entry name" value="Kinase-like_dom_sf"/>
</dbReference>